<dbReference type="InterPro" id="IPR036028">
    <property type="entry name" value="SH3-like_dom_sf"/>
</dbReference>
<dbReference type="GO" id="GO:0007265">
    <property type="term" value="P:Ras protein signal transduction"/>
    <property type="evidence" value="ECO:0007669"/>
    <property type="project" value="TreeGrafter"/>
</dbReference>
<dbReference type="SMART" id="SM00229">
    <property type="entry name" value="RasGEFN"/>
    <property type="match status" value="1"/>
</dbReference>
<dbReference type="OrthoDB" id="28357at2759"/>
<dbReference type="InterPro" id="IPR008937">
    <property type="entry name" value="Ras-like_GEF"/>
</dbReference>
<feature type="domain" description="Ras-GEF" evidence="7">
    <location>
        <begin position="952"/>
        <end position="1195"/>
    </location>
</feature>
<feature type="compositionally biased region" description="Basic and acidic residues" evidence="5">
    <location>
        <begin position="397"/>
        <end position="408"/>
    </location>
</feature>
<dbReference type="EMBL" id="JAACJO010000003">
    <property type="protein sequence ID" value="KAF5360831.1"/>
    <property type="molecule type" value="Genomic_DNA"/>
</dbReference>
<dbReference type="GO" id="GO:0005085">
    <property type="term" value="F:guanyl-nucleotide exchange factor activity"/>
    <property type="evidence" value="ECO:0007669"/>
    <property type="project" value="UniProtKB-KW"/>
</dbReference>
<dbReference type="PRINTS" id="PR00452">
    <property type="entry name" value="SH3DOMAIN"/>
</dbReference>
<feature type="domain" description="N-terminal Ras-GEF" evidence="8">
    <location>
        <begin position="762"/>
        <end position="895"/>
    </location>
</feature>
<feature type="compositionally biased region" description="Polar residues" evidence="5">
    <location>
        <begin position="362"/>
        <end position="375"/>
    </location>
</feature>
<comment type="caution">
    <text evidence="9">The sequence shown here is derived from an EMBL/GenBank/DDBJ whole genome shotgun (WGS) entry which is preliminary data.</text>
</comment>
<evidence type="ECO:0000313" key="10">
    <source>
        <dbReference type="Proteomes" id="UP000559027"/>
    </source>
</evidence>
<feature type="compositionally biased region" description="Acidic residues" evidence="5">
    <location>
        <begin position="331"/>
        <end position="340"/>
    </location>
</feature>
<keyword evidence="1 4" id="KW-0728">SH3 domain</keyword>
<dbReference type="Pfam" id="PF00618">
    <property type="entry name" value="RasGEF_N"/>
    <property type="match status" value="1"/>
</dbReference>
<dbReference type="SUPFAM" id="SSF48366">
    <property type="entry name" value="Ras GEF"/>
    <property type="match status" value="1"/>
</dbReference>
<evidence type="ECO:0000256" key="4">
    <source>
        <dbReference type="PROSITE-ProRule" id="PRU00192"/>
    </source>
</evidence>
<dbReference type="Pfam" id="PF07653">
    <property type="entry name" value="SH3_2"/>
    <property type="match status" value="1"/>
</dbReference>
<dbReference type="InterPro" id="IPR036964">
    <property type="entry name" value="RASGEF_cat_dom_sf"/>
</dbReference>
<feature type="compositionally biased region" description="Polar residues" evidence="5">
    <location>
        <begin position="701"/>
        <end position="717"/>
    </location>
</feature>
<dbReference type="FunFam" id="2.30.30.40:FF:000072">
    <property type="entry name" value="Unconventional Myosin IB"/>
    <property type="match status" value="1"/>
</dbReference>
<dbReference type="InterPro" id="IPR001895">
    <property type="entry name" value="RASGEF_cat_dom"/>
</dbReference>
<feature type="region of interest" description="Disordered" evidence="5">
    <location>
        <begin position="328"/>
        <end position="380"/>
    </location>
</feature>
<dbReference type="PANTHER" id="PTHR23113:SF354">
    <property type="entry name" value="BUD SITE SELECTION PROTEIN 5"/>
    <property type="match status" value="1"/>
</dbReference>
<dbReference type="InterPro" id="IPR001452">
    <property type="entry name" value="SH3_domain"/>
</dbReference>
<evidence type="ECO:0000259" key="7">
    <source>
        <dbReference type="PROSITE" id="PS50009"/>
    </source>
</evidence>
<proteinExistence type="predicted"/>
<accession>A0A8H5LKN6</accession>
<protein>
    <recommendedName>
        <fullName evidence="11">Ras GEF</fullName>
    </recommendedName>
</protein>
<feature type="compositionally biased region" description="Low complexity" evidence="5">
    <location>
        <begin position="409"/>
        <end position="428"/>
    </location>
</feature>
<evidence type="ECO:0008006" key="11">
    <source>
        <dbReference type="Google" id="ProtNLM"/>
    </source>
</evidence>
<dbReference type="InterPro" id="IPR019804">
    <property type="entry name" value="Ras_G-nucl-exch_fac_CS"/>
</dbReference>
<evidence type="ECO:0000256" key="1">
    <source>
        <dbReference type="ARBA" id="ARBA00022443"/>
    </source>
</evidence>
<dbReference type="SMART" id="SM00147">
    <property type="entry name" value="RasGEF"/>
    <property type="match status" value="1"/>
</dbReference>
<dbReference type="PROSITE" id="PS50009">
    <property type="entry name" value="RASGEF_CAT"/>
    <property type="match status" value="1"/>
</dbReference>
<name>A0A8H5LKN6_9AGAR</name>
<dbReference type="CDD" id="cd00155">
    <property type="entry name" value="RasGEF"/>
    <property type="match status" value="1"/>
</dbReference>
<keyword evidence="10" id="KW-1185">Reference proteome</keyword>
<dbReference type="Gene3D" id="1.10.840.10">
    <property type="entry name" value="Ras guanine-nucleotide exchange factors catalytic domain"/>
    <property type="match status" value="1"/>
</dbReference>
<evidence type="ECO:0000256" key="3">
    <source>
        <dbReference type="PROSITE-ProRule" id="PRU00168"/>
    </source>
</evidence>
<feature type="compositionally biased region" description="Basic and acidic residues" evidence="5">
    <location>
        <begin position="1"/>
        <end position="12"/>
    </location>
</feature>
<dbReference type="InterPro" id="IPR056685">
    <property type="entry name" value="DUF7783"/>
</dbReference>
<dbReference type="Pfam" id="PF00617">
    <property type="entry name" value="RasGEF"/>
    <property type="match status" value="1"/>
</dbReference>
<feature type="region of interest" description="Disordered" evidence="5">
    <location>
        <begin position="394"/>
        <end position="439"/>
    </location>
</feature>
<sequence>MYDSRLTIDTKVKSAPGPYSAQSRSNKENLLLGSGVPNAGKQRSRSFSNASASSSVSDSTNISTSALVPSRPLHAMTSTASSRPTSPLNEETVHASSEYVIAMHDYDPQQSTTTCLSFRAGNVIHVLNRDSSGWWDGELEGRRGWFPSNYVNADLGKSKASTVQRSQRAQHIRRSSTVSTSWAAATMRKHNRNSSEGYATDPIHYSAPIMIPMVHGLSLLQNAVRANRVTHFQPSAACIIACVRRILTSTETINRDAPALQKFPALAQERSKLLTTLAKLVSQARRASEAGLSEKELADEITEMLKTGGLVFSQVRRFVAITVQCGIELPQDPDEPDDSSPTEGRGWGRDESEEGFSPNGPTPTQQRQWQKSNVIPPSPTAMRAKSMADLRNGTVQAKERNPTRHRAELSISSTSSSSSFSSQESSEAPAPPPFPSGPTTSFQVLEALRFTHDQYLSIIAAFIGHAHSYSRSSHASNTGHLYELTREIVSMVEKILTIVVAVMSHPDVPTHRVNNLRVLNEGLYTVTSKLTDSIRRLSVPLTPSMSEEEEKSALIRSATGALKAGADCAAAVKVCLNRANGERPFVINLPYVDEEGHPQPLQRGSPPRGLSKATSMNVLRSYPRPTPEEDEDVTIHPGPSNAISRTRELSSGSDNSAVSKTSRAGSADTAVTSPDDTRPRPLPLSLSKHAEVEHDLPSPVSFITPTDDGTTWEGSTRNHSAAALEEKLANGELPSGSLGFDQDPANWMYTHDYSLEDVAYNSEGVLVGATIEALVEKMTPHDMVVEPAFSSVFFMTFRLFTTPTELVETIIARYNLVPPRSASTSIEELNLWQHKKGLPVRLRVANLIKAWVELYWKAGADDAIIPTLMTFTKEALAVFFPGPAQRIFELLEIRKRAAETGKGDQRLRDIPNPLVPTLSVPVSEIPRPNMTKTLLVALRKKDYSSILVTDFDTLELARQMTIMECTLYCAIQPEEILEAGQGQQNGAKPRLNSNVKAVTSLSTVITGWVAESILNEQDMKKRTTLIKFFIKVADRCTSLHNYSTSRSILAALDSSTIARLHQTWAGVAQKSKTQLEALRKLADHGRNYHEYRSRLRNTSPPAVPFLGLYLTDVTFCREGNPSHRASPLNNSKKLLNFNKYHKLARIVQDMQRFQLPYNLKAIQEVQDYLNASFENSKRSGDFQDLYRRSLLVEPKQPADTAPTSDMRQLFNWATRSQSATTLS</sequence>
<dbReference type="GO" id="GO:0005886">
    <property type="term" value="C:plasma membrane"/>
    <property type="evidence" value="ECO:0007669"/>
    <property type="project" value="TreeGrafter"/>
</dbReference>
<dbReference type="SUPFAM" id="SSF50044">
    <property type="entry name" value="SH3-domain"/>
    <property type="match status" value="1"/>
</dbReference>
<feature type="compositionally biased region" description="Polar residues" evidence="5">
    <location>
        <begin position="641"/>
        <end position="674"/>
    </location>
</feature>
<feature type="region of interest" description="Disordered" evidence="5">
    <location>
        <begin position="1"/>
        <end position="92"/>
    </location>
</feature>
<dbReference type="Gene3D" id="1.20.870.10">
    <property type="entry name" value="Son of sevenless (SoS) protein Chain: S domain 1"/>
    <property type="match status" value="1"/>
</dbReference>
<dbReference type="PANTHER" id="PTHR23113">
    <property type="entry name" value="GUANINE NUCLEOTIDE EXCHANGE FACTOR"/>
    <property type="match status" value="1"/>
</dbReference>
<evidence type="ECO:0000256" key="2">
    <source>
        <dbReference type="ARBA" id="ARBA00022658"/>
    </source>
</evidence>
<dbReference type="PROSITE" id="PS50002">
    <property type="entry name" value="SH3"/>
    <property type="match status" value="1"/>
</dbReference>
<dbReference type="SMART" id="SM00326">
    <property type="entry name" value="SH3"/>
    <property type="match status" value="1"/>
</dbReference>
<gene>
    <name evidence="9" type="ORF">D9756_004712</name>
</gene>
<dbReference type="PROSITE" id="PS50212">
    <property type="entry name" value="RASGEF_NTER"/>
    <property type="match status" value="1"/>
</dbReference>
<dbReference type="CDD" id="cd11883">
    <property type="entry name" value="SH3_Sdc25"/>
    <property type="match status" value="1"/>
</dbReference>
<organism evidence="9 10">
    <name type="scientific">Leucocoprinus leucothites</name>
    <dbReference type="NCBI Taxonomy" id="201217"/>
    <lineage>
        <taxon>Eukaryota</taxon>
        <taxon>Fungi</taxon>
        <taxon>Dikarya</taxon>
        <taxon>Basidiomycota</taxon>
        <taxon>Agaricomycotina</taxon>
        <taxon>Agaricomycetes</taxon>
        <taxon>Agaricomycetidae</taxon>
        <taxon>Agaricales</taxon>
        <taxon>Agaricineae</taxon>
        <taxon>Agaricaceae</taxon>
        <taxon>Leucocoprinus</taxon>
    </lineage>
</organism>
<dbReference type="InterPro" id="IPR000651">
    <property type="entry name" value="Ras-like_Gua-exchang_fac_N"/>
</dbReference>
<feature type="compositionally biased region" description="Low complexity" evidence="5">
    <location>
        <begin position="45"/>
        <end position="65"/>
    </location>
</feature>
<keyword evidence="2 3" id="KW-0344">Guanine-nucleotide releasing factor</keyword>
<evidence type="ECO:0000313" key="9">
    <source>
        <dbReference type="EMBL" id="KAF5360831.1"/>
    </source>
</evidence>
<reference evidence="9 10" key="1">
    <citation type="journal article" date="2020" name="ISME J.">
        <title>Uncovering the hidden diversity of litter-decomposition mechanisms in mushroom-forming fungi.</title>
        <authorList>
            <person name="Floudas D."/>
            <person name="Bentzer J."/>
            <person name="Ahren D."/>
            <person name="Johansson T."/>
            <person name="Persson P."/>
            <person name="Tunlid A."/>
        </authorList>
    </citation>
    <scope>NUCLEOTIDE SEQUENCE [LARGE SCALE GENOMIC DNA]</scope>
    <source>
        <strain evidence="9 10">CBS 146.42</strain>
    </source>
</reference>
<dbReference type="PROSITE" id="PS00720">
    <property type="entry name" value="RASGEF"/>
    <property type="match status" value="1"/>
</dbReference>
<feature type="compositionally biased region" description="Polar residues" evidence="5">
    <location>
        <begin position="76"/>
        <end position="89"/>
    </location>
</feature>
<dbReference type="CDD" id="cd06224">
    <property type="entry name" value="REM"/>
    <property type="match status" value="1"/>
</dbReference>
<evidence type="ECO:0000256" key="5">
    <source>
        <dbReference type="SAM" id="MobiDB-lite"/>
    </source>
</evidence>
<feature type="region of interest" description="Disordered" evidence="5">
    <location>
        <begin position="620"/>
        <end position="717"/>
    </location>
</feature>
<evidence type="ECO:0000259" key="8">
    <source>
        <dbReference type="PROSITE" id="PS50212"/>
    </source>
</evidence>
<evidence type="ECO:0000259" key="6">
    <source>
        <dbReference type="PROSITE" id="PS50002"/>
    </source>
</evidence>
<dbReference type="Pfam" id="PF25006">
    <property type="entry name" value="DUF7783"/>
    <property type="match status" value="1"/>
</dbReference>
<dbReference type="InterPro" id="IPR023578">
    <property type="entry name" value="Ras_GEF_dom_sf"/>
</dbReference>
<dbReference type="AlphaFoldDB" id="A0A8H5LKN6"/>
<dbReference type="Gene3D" id="2.30.30.40">
    <property type="entry name" value="SH3 Domains"/>
    <property type="match status" value="1"/>
</dbReference>
<feature type="domain" description="SH3" evidence="6">
    <location>
        <begin position="95"/>
        <end position="156"/>
    </location>
</feature>
<dbReference type="Proteomes" id="UP000559027">
    <property type="component" value="Unassembled WGS sequence"/>
</dbReference>